<reference evidence="1" key="3">
    <citation type="submission" date="2023-05" db="EMBL/GenBank/DDBJ databases">
        <authorList>
            <person name="Smith C.H."/>
        </authorList>
    </citation>
    <scope>NUCLEOTIDE SEQUENCE</scope>
    <source>
        <strain evidence="1">CHS0354</strain>
        <tissue evidence="1">Mantle</tissue>
    </source>
</reference>
<gene>
    <name evidence="1" type="ORF">CHS0354_021175</name>
</gene>
<reference evidence="1" key="2">
    <citation type="journal article" date="2021" name="Genome Biol. Evol.">
        <title>Developing a high-quality reference genome for a parasitic bivalve with doubly uniparental inheritance (Bivalvia: Unionida).</title>
        <authorList>
            <person name="Smith C.H."/>
        </authorList>
    </citation>
    <scope>NUCLEOTIDE SEQUENCE</scope>
    <source>
        <strain evidence="1">CHS0354</strain>
        <tissue evidence="1">Mantle</tissue>
    </source>
</reference>
<dbReference type="AlphaFoldDB" id="A0AAE0VR85"/>
<accession>A0AAE0VR85</accession>
<name>A0AAE0VR85_9BIVA</name>
<reference evidence="1" key="1">
    <citation type="journal article" date="2021" name="Genome Biol. Evol.">
        <title>A High-Quality Reference Genome for a Parasitic Bivalve with Doubly Uniparental Inheritance (Bivalvia: Unionida).</title>
        <authorList>
            <person name="Smith C.H."/>
        </authorList>
    </citation>
    <scope>NUCLEOTIDE SEQUENCE</scope>
    <source>
        <strain evidence="1">CHS0354</strain>
    </source>
</reference>
<sequence length="87" mass="10192">MKHSSSLPFLTNLRNLYKTNCEQERQQRKEKDSRRKIKNVFGQTTADIEEQQVTSTAIEYLRHLLRLHGGGLRCGCRFPKPNFNTRA</sequence>
<proteinExistence type="predicted"/>
<dbReference type="EMBL" id="JAEAOA010001304">
    <property type="protein sequence ID" value="KAK3586232.1"/>
    <property type="molecule type" value="Genomic_DNA"/>
</dbReference>
<dbReference type="Proteomes" id="UP001195483">
    <property type="component" value="Unassembled WGS sequence"/>
</dbReference>
<evidence type="ECO:0000313" key="1">
    <source>
        <dbReference type="EMBL" id="KAK3586232.1"/>
    </source>
</evidence>
<evidence type="ECO:0000313" key="2">
    <source>
        <dbReference type="Proteomes" id="UP001195483"/>
    </source>
</evidence>
<organism evidence="1 2">
    <name type="scientific">Potamilus streckersoni</name>
    <dbReference type="NCBI Taxonomy" id="2493646"/>
    <lineage>
        <taxon>Eukaryota</taxon>
        <taxon>Metazoa</taxon>
        <taxon>Spiralia</taxon>
        <taxon>Lophotrochozoa</taxon>
        <taxon>Mollusca</taxon>
        <taxon>Bivalvia</taxon>
        <taxon>Autobranchia</taxon>
        <taxon>Heteroconchia</taxon>
        <taxon>Palaeoheterodonta</taxon>
        <taxon>Unionida</taxon>
        <taxon>Unionoidea</taxon>
        <taxon>Unionidae</taxon>
        <taxon>Ambleminae</taxon>
        <taxon>Lampsilini</taxon>
        <taxon>Potamilus</taxon>
    </lineage>
</organism>
<keyword evidence="2" id="KW-1185">Reference proteome</keyword>
<protein>
    <submittedName>
        <fullName evidence="1">Uncharacterized protein</fullName>
    </submittedName>
</protein>
<comment type="caution">
    <text evidence="1">The sequence shown here is derived from an EMBL/GenBank/DDBJ whole genome shotgun (WGS) entry which is preliminary data.</text>
</comment>